<dbReference type="PROSITE" id="PS51371">
    <property type="entry name" value="CBS"/>
    <property type="match status" value="2"/>
</dbReference>
<evidence type="ECO:0000313" key="4">
    <source>
        <dbReference type="EMBL" id="MFC4133877.1"/>
    </source>
</evidence>
<organism evidence="4 5">
    <name type="scientific">Hamadaea flava</name>
    <dbReference type="NCBI Taxonomy" id="1742688"/>
    <lineage>
        <taxon>Bacteria</taxon>
        <taxon>Bacillati</taxon>
        <taxon>Actinomycetota</taxon>
        <taxon>Actinomycetes</taxon>
        <taxon>Micromonosporales</taxon>
        <taxon>Micromonosporaceae</taxon>
        <taxon>Hamadaea</taxon>
    </lineage>
</organism>
<dbReference type="Proteomes" id="UP001595816">
    <property type="component" value="Unassembled WGS sequence"/>
</dbReference>
<keyword evidence="5" id="KW-1185">Reference proteome</keyword>
<dbReference type="RefSeq" id="WP_253761923.1">
    <property type="nucleotide sequence ID" value="NZ_JAMZDZ010000001.1"/>
</dbReference>
<feature type="domain" description="CBS" evidence="3">
    <location>
        <begin position="74"/>
        <end position="132"/>
    </location>
</feature>
<dbReference type="Pfam" id="PF00571">
    <property type="entry name" value="CBS"/>
    <property type="match status" value="2"/>
</dbReference>
<dbReference type="EMBL" id="JBHSAY010000015">
    <property type="protein sequence ID" value="MFC4133877.1"/>
    <property type="molecule type" value="Genomic_DNA"/>
</dbReference>
<dbReference type="InterPro" id="IPR051257">
    <property type="entry name" value="Diverse_CBS-Domain"/>
</dbReference>
<evidence type="ECO:0000256" key="1">
    <source>
        <dbReference type="ARBA" id="ARBA00023122"/>
    </source>
</evidence>
<dbReference type="SUPFAM" id="SSF54631">
    <property type="entry name" value="CBS-domain pair"/>
    <property type="match status" value="1"/>
</dbReference>
<reference evidence="5" key="1">
    <citation type="journal article" date="2019" name="Int. J. Syst. Evol. Microbiol.">
        <title>The Global Catalogue of Microorganisms (GCM) 10K type strain sequencing project: providing services to taxonomists for standard genome sequencing and annotation.</title>
        <authorList>
            <consortium name="The Broad Institute Genomics Platform"/>
            <consortium name="The Broad Institute Genome Sequencing Center for Infectious Disease"/>
            <person name="Wu L."/>
            <person name="Ma J."/>
        </authorList>
    </citation>
    <scope>NUCLEOTIDE SEQUENCE [LARGE SCALE GENOMIC DNA]</scope>
    <source>
        <strain evidence="5">CGMCC 4.7289</strain>
    </source>
</reference>
<dbReference type="PANTHER" id="PTHR43080">
    <property type="entry name" value="CBS DOMAIN-CONTAINING PROTEIN CBSX3, MITOCHONDRIAL"/>
    <property type="match status" value="1"/>
</dbReference>
<feature type="domain" description="CBS" evidence="3">
    <location>
        <begin position="10"/>
        <end position="66"/>
    </location>
</feature>
<accession>A0ABV8LS45</accession>
<gene>
    <name evidence="4" type="ORF">ACFOZ4_24960</name>
</gene>
<proteinExistence type="predicted"/>
<dbReference type="InterPro" id="IPR046342">
    <property type="entry name" value="CBS_dom_sf"/>
</dbReference>
<protein>
    <submittedName>
        <fullName evidence="4">CBS domain-containing protein</fullName>
    </submittedName>
</protein>
<evidence type="ECO:0000259" key="3">
    <source>
        <dbReference type="PROSITE" id="PS51371"/>
    </source>
</evidence>
<dbReference type="Gene3D" id="3.10.580.10">
    <property type="entry name" value="CBS-domain"/>
    <property type="match status" value="1"/>
</dbReference>
<comment type="caution">
    <text evidence="4">The sequence shown here is derived from an EMBL/GenBank/DDBJ whole genome shotgun (WGS) entry which is preliminary data.</text>
</comment>
<sequence length="139" mass="15108">MNGQKVHEVMTREPVTIGMRETLIGAATMMRDYDIGDVIVTDGERAIGIVTDRDIIVRAIAEGRDLTTTVGEICSQELVTVKPDDSAQRVVELMRGRKVRRVPVTEGGRLVGVVSLGDMALERDPHSALADISSAMPNH</sequence>
<dbReference type="SMART" id="SM00116">
    <property type="entry name" value="CBS"/>
    <property type="match status" value="2"/>
</dbReference>
<name>A0ABV8LS45_9ACTN</name>
<dbReference type="PANTHER" id="PTHR43080:SF2">
    <property type="entry name" value="CBS DOMAIN-CONTAINING PROTEIN"/>
    <property type="match status" value="1"/>
</dbReference>
<evidence type="ECO:0000313" key="5">
    <source>
        <dbReference type="Proteomes" id="UP001595816"/>
    </source>
</evidence>
<evidence type="ECO:0000256" key="2">
    <source>
        <dbReference type="PROSITE-ProRule" id="PRU00703"/>
    </source>
</evidence>
<keyword evidence="1 2" id="KW-0129">CBS domain</keyword>
<dbReference type="CDD" id="cd04622">
    <property type="entry name" value="CBS_pair_HRP1_like"/>
    <property type="match status" value="1"/>
</dbReference>
<dbReference type="InterPro" id="IPR000644">
    <property type="entry name" value="CBS_dom"/>
</dbReference>